<evidence type="ECO:0000313" key="4">
    <source>
        <dbReference type="Proteomes" id="UP001370348"/>
    </source>
</evidence>
<dbReference type="Gene3D" id="3.30.1150.10">
    <property type="match status" value="1"/>
</dbReference>
<evidence type="ECO:0000313" key="3">
    <source>
        <dbReference type="EMBL" id="WXB19837.1"/>
    </source>
</evidence>
<gene>
    <name evidence="3" type="ORF">LZC94_21760</name>
</gene>
<dbReference type="Pfam" id="PF03544">
    <property type="entry name" value="TonB_C"/>
    <property type="match status" value="1"/>
</dbReference>
<dbReference type="RefSeq" id="WP_394829435.1">
    <property type="nucleotide sequence ID" value="NZ_CP089984.1"/>
</dbReference>
<evidence type="ECO:0000259" key="2">
    <source>
        <dbReference type="Pfam" id="PF03544"/>
    </source>
</evidence>
<dbReference type="EMBL" id="CP089984">
    <property type="protein sequence ID" value="WXB19837.1"/>
    <property type="molecule type" value="Genomic_DNA"/>
</dbReference>
<accession>A0ABZ2MBG9</accession>
<dbReference type="Proteomes" id="UP001370348">
    <property type="component" value="Chromosome"/>
</dbReference>
<feature type="region of interest" description="Disordered" evidence="1">
    <location>
        <begin position="93"/>
        <end position="114"/>
    </location>
</feature>
<name>A0ABZ2MBG9_9BACT</name>
<reference evidence="3 4" key="1">
    <citation type="submission" date="2021-12" db="EMBL/GenBank/DDBJ databases">
        <title>Discovery of the Pendulisporaceae a myxobacterial family with distinct sporulation behavior and unique specialized metabolism.</title>
        <authorList>
            <person name="Garcia R."/>
            <person name="Popoff A."/>
            <person name="Bader C.D."/>
            <person name="Loehr J."/>
            <person name="Walesch S."/>
            <person name="Walt C."/>
            <person name="Boldt J."/>
            <person name="Bunk B."/>
            <person name="Haeckl F.J.F.P.J."/>
            <person name="Gunesch A.P."/>
            <person name="Birkelbach J."/>
            <person name="Nuebel U."/>
            <person name="Pietschmann T."/>
            <person name="Bach T."/>
            <person name="Mueller R."/>
        </authorList>
    </citation>
    <scope>NUCLEOTIDE SEQUENCE [LARGE SCALE GENOMIC DNA]</scope>
    <source>
        <strain evidence="3 4">MSr11954</strain>
    </source>
</reference>
<sequence>MAEQTAVAALHPNSNWSSCAFPSEAEKVDEAFVTLQALVGPDGKPEAVQVVKDPGFGFGEAAHTCAMANTYVPGVDEAGRRVRAKTVPFRIHFDRVQEPPSPPEPRWQQVQEQP</sequence>
<proteinExistence type="predicted"/>
<evidence type="ECO:0000256" key="1">
    <source>
        <dbReference type="SAM" id="MobiDB-lite"/>
    </source>
</evidence>
<dbReference type="InterPro" id="IPR037682">
    <property type="entry name" value="TonB_C"/>
</dbReference>
<organism evidence="3 4">
    <name type="scientific">Pendulispora albinea</name>
    <dbReference type="NCBI Taxonomy" id="2741071"/>
    <lineage>
        <taxon>Bacteria</taxon>
        <taxon>Pseudomonadati</taxon>
        <taxon>Myxococcota</taxon>
        <taxon>Myxococcia</taxon>
        <taxon>Myxococcales</taxon>
        <taxon>Sorangiineae</taxon>
        <taxon>Pendulisporaceae</taxon>
        <taxon>Pendulispora</taxon>
    </lineage>
</organism>
<dbReference type="SUPFAM" id="SSF74653">
    <property type="entry name" value="TolA/TonB C-terminal domain"/>
    <property type="match status" value="1"/>
</dbReference>
<protein>
    <submittedName>
        <fullName evidence="3">Energy transducer TonB</fullName>
    </submittedName>
</protein>
<feature type="domain" description="TonB C-terminal" evidence="2">
    <location>
        <begin position="22"/>
        <end position="93"/>
    </location>
</feature>
<keyword evidence="4" id="KW-1185">Reference proteome</keyword>